<dbReference type="PANTHER" id="PTHR30595">
    <property type="entry name" value="GLPR-RELATED TRANSCRIPTIONAL REPRESSOR"/>
    <property type="match status" value="1"/>
</dbReference>
<dbReference type="AlphaFoldDB" id="A0A202E6N2"/>
<gene>
    <name evidence="3" type="ORF">B2G88_14180</name>
</gene>
<evidence type="ECO:0000313" key="4">
    <source>
        <dbReference type="Proteomes" id="UP000196084"/>
    </source>
</evidence>
<proteinExistence type="predicted"/>
<protein>
    <recommendedName>
        <fullName evidence="2">Schlafen AlbA-2 domain-containing protein</fullName>
    </recommendedName>
</protein>
<evidence type="ECO:0000313" key="3">
    <source>
        <dbReference type="EMBL" id="OVE83580.1"/>
    </source>
</evidence>
<dbReference type="Proteomes" id="UP000196084">
    <property type="component" value="Unassembled WGS sequence"/>
</dbReference>
<evidence type="ECO:0000259" key="2">
    <source>
        <dbReference type="Pfam" id="PF04326"/>
    </source>
</evidence>
<dbReference type="RefSeq" id="WP_087715124.1">
    <property type="nucleotide sequence ID" value="NZ_MWPH01000003.1"/>
</dbReference>
<dbReference type="InterPro" id="IPR038461">
    <property type="entry name" value="Schlafen_AlbA_2_dom_sf"/>
</dbReference>
<keyword evidence="4" id="KW-1185">Reference proteome</keyword>
<dbReference type="Pfam" id="PF04326">
    <property type="entry name" value="SLFN_AlbA_2"/>
    <property type="match status" value="1"/>
</dbReference>
<organism evidence="3 4">
    <name type="scientific">Natronolimnobius baerhuensis</name>
    <dbReference type="NCBI Taxonomy" id="253108"/>
    <lineage>
        <taxon>Archaea</taxon>
        <taxon>Methanobacteriati</taxon>
        <taxon>Methanobacteriota</taxon>
        <taxon>Stenosarchaea group</taxon>
        <taxon>Halobacteria</taxon>
        <taxon>Halobacteriales</taxon>
        <taxon>Natrialbaceae</taxon>
        <taxon>Natronolimnobius</taxon>
    </lineage>
</organism>
<feature type="region of interest" description="Disordered" evidence="1">
    <location>
        <begin position="350"/>
        <end position="376"/>
    </location>
</feature>
<dbReference type="EMBL" id="MWPH01000003">
    <property type="protein sequence ID" value="OVE83580.1"/>
    <property type="molecule type" value="Genomic_DNA"/>
</dbReference>
<feature type="domain" description="Schlafen AlbA-2" evidence="2">
    <location>
        <begin position="18"/>
        <end position="150"/>
    </location>
</feature>
<dbReference type="PANTHER" id="PTHR30595:SF6">
    <property type="entry name" value="SCHLAFEN ALBA-2 DOMAIN-CONTAINING PROTEIN"/>
    <property type="match status" value="1"/>
</dbReference>
<name>A0A202E6N2_9EURY</name>
<reference evidence="3 4" key="1">
    <citation type="submission" date="2017-02" db="EMBL/GenBank/DDBJ databases">
        <title>Natronthermophilus aegyptiacus gen. nov.,sp. nov., an aerobic, extremely halophilic alkalithermophilic archaeon isolated from the athalassohaline Wadi An Natrun, Egypt.</title>
        <authorList>
            <person name="Zhao B."/>
        </authorList>
    </citation>
    <scope>NUCLEOTIDE SEQUENCE [LARGE SCALE GENOMIC DNA]</scope>
    <source>
        <strain evidence="3 4">CGMCC 1.3597</strain>
    </source>
</reference>
<accession>A0A202E6N2</accession>
<dbReference type="OrthoDB" id="384790at2157"/>
<sequence>MSVLINNEKLWDLLQHDENDKVDFKSSELLTNPDGENRYKIAKHLAGFANHRGGKIIFGVDDDREPEGVNLIESECLSTISEIANARCSPTVDFSHNFYSNQSNDLSAGCVLVLNVLQRANSPPIAVTERSDGNIRKREYRIRSGDSTRLVTDGELVSLFHENPDLELETSSLVKYFHTHDYEPLSVSPTPIYFLRMNDLYDYLSNFSEEIAKVLDDPESGYTMYHALFRRALIISILHRLNIRSHDQMQKSINEKVSDIDINKGYEFESYDLSTLKIKDEVLLDEIGFDFEECLSELNEDLYFTDQDKTGLFIPKGGEVEVSEDISEINIYLENEFEIVLKINWHSSQTGLPEEHPESKSNTGNPHERVDGSKRTITGSIQMSTEFAYPEQDYNGYMTSKFYSEEIANIVVDRYDWEQFEESLPNRKLFQIENKLDELRYLIDDRVE</sequence>
<comment type="caution">
    <text evidence="3">The sequence shown here is derived from an EMBL/GenBank/DDBJ whole genome shotgun (WGS) entry which is preliminary data.</text>
</comment>
<dbReference type="Gene3D" id="3.30.950.30">
    <property type="entry name" value="Schlafen, AAA domain"/>
    <property type="match status" value="1"/>
</dbReference>
<dbReference type="InterPro" id="IPR007421">
    <property type="entry name" value="Schlafen_AlbA_2_dom"/>
</dbReference>
<evidence type="ECO:0000256" key="1">
    <source>
        <dbReference type="SAM" id="MobiDB-lite"/>
    </source>
</evidence>